<reference evidence="2 3" key="1">
    <citation type="journal article" date="2011" name="J. Bacteriol.">
        <title>Genome sequence of 'Pedosphaera parvula' Ellin514, an aerobic Verrucomicrobial isolate from pasture soil.</title>
        <authorList>
            <person name="Kant R."/>
            <person name="van Passel M.W."/>
            <person name="Sangwan P."/>
            <person name="Palva A."/>
            <person name="Lucas S."/>
            <person name="Copeland A."/>
            <person name="Lapidus A."/>
            <person name="Glavina Del Rio T."/>
            <person name="Dalin E."/>
            <person name="Tice H."/>
            <person name="Bruce D."/>
            <person name="Goodwin L."/>
            <person name="Pitluck S."/>
            <person name="Chertkov O."/>
            <person name="Larimer F.W."/>
            <person name="Land M.L."/>
            <person name="Hauser L."/>
            <person name="Brettin T.S."/>
            <person name="Detter J.C."/>
            <person name="Han S."/>
            <person name="de Vos W.M."/>
            <person name="Janssen P.H."/>
            <person name="Smidt H."/>
        </authorList>
    </citation>
    <scope>NUCLEOTIDE SEQUENCE [LARGE SCALE GENOMIC DNA]</scope>
    <source>
        <strain evidence="2 3">Ellin514</strain>
    </source>
</reference>
<keyword evidence="1" id="KW-0472">Membrane</keyword>
<gene>
    <name evidence="2" type="ORF">Cflav_PD5462</name>
</gene>
<comment type="caution">
    <text evidence="2">The sequence shown here is derived from an EMBL/GenBank/DDBJ whole genome shotgun (WGS) entry which is preliminary data.</text>
</comment>
<dbReference type="AlphaFoldDB" id="B9XBE2"/>
<dbReference type="Proteomes" id="UP000003688">
    <property type="component" value="Unassembled WGS sequence"/>
</dbReference>
<feature type="transmembrane region" description="Helical" evidence="1">
    <location>
        <begin position="52"/>
        <end position="72"/>
    </location>
</feature>
<proteinExistence type="predicted"/>
<feature type="transmembrane region" description="Helical" evidence="1">
    <location>
        <begin position="12"/>
        <end position="32"/>
    </location>
</feature>
<dbReference type="RefSeq" id="WP_007413140.1">
    <property type="nucleotide sequence ID" value="NZ_ABOX02000003.1"/>
</dbReference>
<accession>B9XBE2</accession>
<keyword evidence="1" id="KW-1133">Transmembrane helix</keyword>
<keyword evidence="1" id="KW-0812">Transmembrane</keyword>
<keyword evidence="3" id="KW-1185">Reference proteome</keyword>
<sequence>MNFTTNSTPSEVMWGGFIAFGLCSFWGLRWILRGLRDDTLDASGHLVASRGWFIGGGVFLQLPLIGFILFAWKQGFFGA</sequence>
<protein>
    <submittedName>
        <fullName evidence="2">Uncharacterized protein</fullName>
    </submittedName>
</protein>
<evidence type="ECO:0000313" key="3">
    <source>
        <dbReference type="Proteomes" id="UP000003688"/>
    </source>
</evidence>
<evidence type="ECO:0000313" key="2">
    <source>
        <dbReference type="EMBL" id="EEF62827.1"/>
    </source>
</evidence>
<evidence type="ECO:0000256" key="1">
    <source>
        <dbReference type="SAM" id="Phobius"/>
    </source>
</evidence>
<name>B9XBE2_PEDPL</name>
<organism evidence="2 3">
    <name type="scientific">Pedosphaera parvula (strain Ellin514)</name>
    <dbReference type="NCBI Taxonomy" id="320771"/>
    <lineage>
        <taxon>Bacteria</taxon>
        <taxon>Pseudomonadati</taxon>
        <taxon>Verrucomicrobiota</taxon>
        <taxon>Pedosphaerae</taxon>
        <taxon>Pedosphaerales</taxon>
        <taxon>Pedosphaeraceae</taxon>
        <taxon>Pedosphaera</taxon>
    </lineage>
</organism>
<dbReference type="EMBL" id="ABOX02000003">
    <property type="protein sequence ID" value="EEF62827.1"/>
    <property type="molecule type" value="Genomic_DNA"/>
</dbReference>